<reference evidence="2" key="1">
    <citation type="submission" date="2022-05" db="EMBL/GenBank/DDBJ databases">
        <title>A multi-omics perspective on studying reproductive biology in Daphnia sinensis.</title>
        <authorList>
            <person name="Jia J."/>
        </authorList>
    </citation>
    <scope>NUCLEOTIDE SEQUENCE</scope>
    <source>
        <strain evidence="2">WSL</strain>
    </source>
</reference>
<dbReference type="AlphaFoldDB" id="A0AAD5KTT0"/>
<feature type="region of interest" description="Disordered" evidence="1">
    <location>
        <begin position="1"/>
        <end position="25"/>
    </location>
</feature>
<feature type="region of interest" description="Disordered" evidence="1">
    <location>
        <begin position="165"/>
        <end position="201"/>
    </location>
</feature>
<evidence type="ECO:0000313" key="3">
    <source>
        <dbReference type="Proteomes" id="UP000820818"/>
    </source>
</evidence>
<proteinExistence type="predicted"/>
<feature type="region of interest" description="Disordered" evidence="1">
    <location>
        <begin position="250"/>
        <end position="280"/>
    </location>
</feature>
<accession>A0AAD5KTT0</accession>
<feature type="compositionally biased region" description="Polar residues" evidence="1">
    <location>
        <begin position="1"/>
        <end position="10"/>
    </location>
</feature>
<protein>
    <submittedName>
        <fullName evidence="2">Uncharacterized protein</fullName>
    </submittedName>
</protein>
<feature type="region of interest" description="Disordered" evidence="1">
    <location>
        <begin position="69"/>
        <end position="90"/>
    </location>
</feature>
<name>A0AAD5KTT0_9CRUS</name>
<dbReference type="EMBL" id="WJBH02000290">
    <property type="protein sequence ID" value="KAI9549608.1"/>
    <property type="molecule type" value="Genomic_DNA"/>
</dbReference>
<keyword evidence="3" id="KW-1185">Reference proteome</keyword>
<evidence type="ECO:0000256" key="1">
    <source>
        <dbReference type="SAM" id="MobiDB-lite"/>
    </source>
</evidence>
<gene>
    <name evidence="2" type="ORF">GHT06_003794</name>
</gene>
<comment type="caution">
    <text evidence="2">The sequence shown here is derived from an EMBL/GenBank/DDBJ whole genome shotgun (WGS) entry which is preliminary data.</text>
</comment>
<sequence>MCNGQVQGAQSRDHRHRRAAQRRVRLHSPACAQIKETALKRQARAQAAQRAQARADVVHVGQEHEVAGAAQQGPAGAVRGGQETHAQRQVPAAAVHGLLQRRGEGGGAALVPPGRARGRNRGQAQSEARAQGRIRRDRKHGRRRINKCHAQNSVYWSCTGRGGGRLTSHSSPVAVMLPRTPPMSGARRKIHKSPKSLATTAGPKLRAGLMEQPVAGTSRSPNAFHTPTPAAWLTAGATLARSRSTARAQACLRQTGRQGTRATAADPYDQAKPGQVTRRG</sequence>
<feature type="compositionally biased region" description="Basic residues" evidence="1">
    <location>
        <begin position="13"/>
        <end position="25"/>
    </location>
</feature>
<dbReference type="Proteomes" id="UP000820818">
    <property type="component" value="Unassembled WGS sequence"/>
</dbReference>
<evidence type="ECO:0000313" key="2">
    <source>
        <dbReference type="EMBL" id="KAI9549608.1"/>
    </source>
</evidence>
<feature type="compositionally biased region" description="Low complexity" evidence="1">
    <location>
        <begin position="69"/>
        <end position="81"/>
    </location>
</feature>
<feature type="compositionally biased region" description="Basic residues" evidence="1">
    <location>
        <begin position="132"/>
        <end position="146"/>
    </location>
</feature>
<organism evidence="2 3">
    <name type="scientific">Daphnia sinensis</name>
    <dbReference type="NCBI Taxonomy" id="1820382"/>
    <lineage>
        <taxon>Eukaryota</taxon>
        <taxon>Metazoa</taxon>
        <taxon>Ecdysozoa</taxon>
        <taxon>Arthropoda</taxon>
        <taxon>Crustacea</taxon>
        <taxon>Branchiopoda</taxon>
        <taxon>Diplostraca</taxon>
        <taxon>Cladocera</taxon>
        <taxon>Anomopoda</taxon>
        <taxon>Daphniidae</taxon>
        <taxon>Daphnia</taxon>
        <taxon>Daphnia similis group</taxon>
    </lineage>
</organism>
<feature type="region of interest" description="Disordered" evidence="1">
    <location>
        <begin position="104"/>
        <end position="146"/>
    </location>
</feature>